<accession>A0A1G7JYM6</accession>
<keyword evidence="1" id="KW-0812">Transmembrane</keyword>
<evidence type="ECO:0000313" key="2">
    <source>
        <dbReference type="EMBL" id="SDF30017.1"/>
    </source>
</evidence>
<keyword evidence="3" id="KW-1185">Reference proteome</keyword>
<organism evidence="2 3">
    <name type="scientific">Terriglobus roseus</name>
    <dbReference type="NCBI Taxonomy" id="392734"/>
    <lineage>
        <taxon>Bacteria</taxon>
        <taxon>Pseudomonadati</taxon>
        <taxon>Acidobacteriota</taxon>
        <taxon>Terriglobia</taxon>
        <taxon>Terriglobales</taxon>
        <taxon>Acidobacteriaceae</taxon>
        <taxon>Terriglobus</taxon>
    </lineage>
</organism>
<feature type="transmembrane region" description="Helical" evidence="1">
    <location>
        <begin position="20"/>
        <end position="41"/>
    </location>
</feature>
<evidence type="ECO:0000256" key="1">
    <source>
        <dbReference type="SAM" id="Phobius"/>
    </source>
</evidence>
<proteinExistence type="predicted"/>
<keyword evidence="1" id="KW-0472">Membrane</keyword>
<protein>
    <submittedName>
        <fullName evidence="2">Uncharacterized protein</fullName>
    </submittedName>
</protein>
<dbReference type="Proteomes" id="UP000182427">
    <property type="component" value="Chromosome I"/>
</dbReference>
<keyword evidence="1" id="KW-1133">Transmembrane helix</keyword>
<name>A0A1G7JYM6_9BACT</name>
<sequence length="66" mass="7153">MYSMTLLFETSFRLLDGLLSRSPVLCLFLLSGGLILGSMILDRKNRVGVSTPKTPISNHSVGDGRA</sequence>
<evidence type="ECO:0000313" key="3">
    <source>
        <dbReference type="Proteomes" id="UP000182427"/>
    </source>
</evidence>
<dbReference type="AlphaFoldDB" id="A0A1G7JYM6"/>
<reference evidence="2 3" key="1">
    <citation type="submission" date="2016-10" db="EMBL/GenBank/DDBJ databases">
        <authorList>
            <person name="de Groot N.N."/>
        </authorList>
    </citation>
    <scope>NUCLEOTIDE SEQUENCE [LARGE SCALE GENOMIC DNA]</scope>
    <source>
        <strain evidence="2 3">GAS232</strain>
    </source>
</reference>
<dbReference type="EMBL" id="LT629690">
    <property type="protein sequence ID" value="SDF30017.1"/>
    <property type="molecule type" value="Genomic_DNA"/>
</dbReference>
<gene>
    <name evidence="2" type="ORF">SAMN05444167_1994</name>
</gene>